<dbReference type="GO" id="GO:0005829">
    <property type="term" value="C:cytosol"/>
    <property type="evidence" value="ECO:0007669"/>
    <property type="project" value="TreeGrafter"/>
</dbReference>
<dbReference type="PANTHER" id="PTHR47959:SF24">
    <property type="entry name" value="ATP-DEPENDENT RNA HELICASE"/>
    <property type="match status" value="1"/>
</dbReference>
<keyword evidence="11" id="KW-1185">Reference proteome</keyword>
<evidence type="ECO:0000259" key="8">
    <source>
        <dbReference type="PROSITE" id="PS51192"/>
    </source>
</evidence>
<sequence length="315" mass="32713">MRPAAAPRTAASLSQRARRADQRGRGRGAPEGNAAVRRRGRKKEASASDEDEHVAGGRRGRLLERESGAEEAVVAGGARSDGGAPEEQNGARGGGLEGGGADASGDGREGEAGGGAGPRPPQSERPSSSSPGSQASGTELQTTTFAALGLDKWLVDALAAMSIRRPTEIQCACILPTVQGEEDFWRWNVSLDSTCNTNRPFCGADRWNDGGSGGCRGLCAEPVCLSRFTPGRDVIGNAKTGSGKTAAFALPILQKLSEDPYGIFALVLTPTRYACISGVTALSWPLRLTIAGLALSSAGNSLFKSTSSLRYLERP</sequence>
<dbReference type="PROSITE" id="PS51192">
    <property type="entry name" value="HELICASE_ATP_BIND_1"/>
    <property type="match status" value="1"/>
</dbReference>
<dbReference type="InterPro" id="IPR027417">
    <property type="entry name" value="P-loop_NTPase"/>
</dbReference>
<keyword evidence="4" id="KW-0067">ATP-binding</keyword>
<dbReference type="GO" id="GO:0005524">
    <property type="term" value="F:ATP binding"/>
    <property type="evidence" value="ECO:0007669"/>
    <property type="project" value="UniProtKB-KW"/>
</dbReference>
<dbReference type="OrthoDB" id="2135455at2759"/>
<dbReference type="InterPro" id="IPR050079">
    <property type="entry name" value="DEAD_box_RNA_helicase"/>
</dbReference>
<keyword evidence="3" id="KW-0347">Helicase</keyword>
<feature type="domain" description="DEAD-box RNA helicase Q" evidence="9">
    <location>
        <begin position="143"/>
        <end position="171"/>
    </location>
</feature>
<evidence type="ECO:0000256" key="7">
    <source>
        <dbReference type="SAM" id="MobiDB-lite"/>
    </source>
</evidence>
<dbReference type="PROSITE" id="PS51195">
    <property type="entry name" value="Q_MOTIF"/>
    <property type="match status" value="1"/>
</dbReference>
<evidence type="ECO:0000256" key="6">
    <source>
        <dbReference type="PROSITE-ProRule" id="PRU00552"/>
    </source>
</evidence>
<organism evidence="10 11">
    <name type="scientific">Olpidium bornovanus</name>
    <dbReference type="NCBI Taxonomy" id="278681"/>
    <lineage>
        <taxon>Eukaryota</taxon>
        <taxon>Fungi</taxon>
        <taxon>Fungi incertae sedis</taxon>
        <taxon>Olpidiomycota</taxon>
        <taxon>Olpidiomycotina</taxon>
        <taxon>Olpidiomycetes</taxon>
        <taxon>Olpidiales</taxon>
        <taxon>Olpidiaceae</taxon>
        <taxon>Olpidium</taxon>
    </lineage>
</organism>
<dbReference type="Pfam" id="PF00270">
    <property type="entry name" value="DEAD"/>
    <property type="match status" value="1"/>
</dbReference>
<evidence type="ECO:0000256" key="2">
    <source>
        <dbReference type="ARBA" id="ARBA00022801"/>
    </source>
</evidence>
<dbReference type="AlphaFoldDB" id="A0A8H7ZS93"/>
<keyword evidence="2" id="KW-0378">Hydrolase</keyword>
<keyword evidence="1" id="KW-0547">Nucleotide-binding</keyword>
<gene>
    <name evidence="10" type="ORF">BJ554DRAFT_1191</name>
</gene>
<comment type="caution">
    <text evidence="10">The sequence shown here is derived from an EMBL/GenBank/DDBJ whole genome shotgun (WGS) entry which is preliminary data.</text>
</comment>
<feature type="compositionally biased region" description="Gly residues" evidence="7">
    <location>
        <begin position="91"/>
        <end position="102"/>
    </location>
</feature>
<dbReference type="InterPro" id="IPR014014">
    <property type="entry name" value="RNA_helicase_DEAD_Q_motif"/>
</dbReference>
<evidence type="ECO:0000313" key="10">
    <source>
        <dbReference type="EMBL" id="KAG5458561.1"/>
    </source>
</evidence>
<dbReference type="EMBL" id="JAEFCI010008297">
    <property type="protein sequence ID" value="KAG5458561.1"/>
    <property type="molecule type" value="Genomic_DNA"/>
</dbReference>
<evidence type="ECO:0000256" key="3">
    <source>
        <dbReference type="ARBA" id="ARBA00022806"/>
    </source>
</evidence>
<dbReference type="PANTHER" id="PTHR47959">
    <property type="entry name" value="ATP-DEPENDENT RNA HELICASE RHLE-RELATED"/>
    <property type="match status" value="1"/>
</dbReference>
<feature type="region of interest" description="Disordered" evidence="7">
    <location>
        <begin position="1"/>
        <end position="138"/>
    </location>
</feature>
<dbReference type="Proteomes" id="UP000673691">
    <property type="component" value="Unassembled WGS sequence"/>
</dbReference>
<dbReference type="InterPro" id="IPR014001">
    <property type="entry name" value="Helicase_ATP-bd"/>
</dbReference>
<dbReference type="Gene3D" id="3.40.50.300">
    <property type="entry name" value="P-loop containing nucleotide triphosphate hydrolases"/>
    <property type="match status" value="1"/>
</dbReference>
<accession>A0A8H7ZS93</accession>
<feature type="domain" description="Helicase ATP-binding" evidence="8">
    <location>
        <begin position="225"/>
        <end position="315"/>
    </location>
</feature>
<evidence type="ECO:0000256" key="5">
    <source>
        <dbReference type="ARBA" id="ARBA00022884"/>
    </source>
</evidence>
<reference evidence="10 11" key="1">
    <citation type="journal article" name="Sci. Rep.">
        <title>Genome-scale phylogenetic analyses confirm Olpidium as the closest living zoosporic fungus to the non-flagellated, terrestrial fungi.</title>
        <authorList>
            <person name="Chang Y."/>
            <person name="Rochon D."/>
            <person name="Sekimoto S."/>
            <person name="Wang Y."/>
            <person name="Chovatia M."/>
            <person name="Sandor L."/>
            <person name="Salamov A."/>
            <person name="Grigoriev I.V."/>
            <person name="Stajich J.E."/>
            <person name="Spatafora J.W."/>
        </authorList>
    </citation>
    <scope>NUCLEOTIDE SEQUENCE [LARGE SCALE GENOMIC DNA]</scope>
    <source>
        <strain evidence="10">S191</strain>
    </source>
</reference>
<feature type="short sequence motif" description="Q motif" evidence="6">
    <location>
        <begin position="143"/>
        <end position="171"/>
    </location>
</feature>
<name>A0A8H7ZS93_9FUNG</name>
<dbReference type="GO" id="GO:0003724">
    <property type="term" value="F:RNA helicase activity"/>
    <property type="evidence" value="ECO:0007669"/>
    <property type="project" value="InterPro"/>
</dbReference>
<dbReference type="SUPFAM" id="SSF52540">
    <property type="entry name" value="P-loop containing nucleoside triphosphate hydrolases"/>
    <property type="match status" value="1"/>
</dbReference>
<dbReference type="GO" id="GO:0003723">
    <property type="term" value="F:RNA binding"/>
    <property type="evidence" value="ECO:0007669"/>
    <property type="project" value="UniProtKB-KW"/>
</dbReference>
<evidence type="ECO:0000256" key="4">
    <source>
        <dbReference type="ARBA" id="ARBA00022840"/>
    </source>
</evidence>
<evidence type="ECO:0000256" key="1">
    <source>
        <dbReference type="ARBA" id="ARBA00022741"/>
    </source>
</evidence>
<evidence type="ECO:0000313" key="11">
    <source>
        <dbReference type="Proteomes" id="UP000673691"/>
    </source>
</evidence>
<dbReference type="InterPro" id="IPR011545">
    <property type="entry name" value="DEAD/DEAH_box_helicase_dom"/>
</dbReference>
<proteinExistence type="predicted"/>
<feature type="compositionally biased region" description="Low complexity" evidence="7">
    <location>
        <begin position="124"/>
        <end position="136"/>
    </location>
</feature>
<keyword evidence="5" id="KW-0694">RNA-binding</keyword>
<protein>
    <submittedName>
        <fullName evidence="10">Uncharacterized protein</fullName>
    </submittedName>
</protein>
<dbReference type="GO" id="GO:0016787">
    <property type="term" value="F:hydrolase activity"/>
    <property type="evidence" value="ECO:0007669"/>
    <property type="project" value="UniProtKB-KW"/>
</dbReference>
<evidence type="ECO:0000259" key="9">
    <source>
        <dbReference type="PROSITE" id="PS51195"/>
    </source>
</evidence>